<feature type="compositionally biased region" description="Basic and acidic residues" evidence="1">
    <location>
        <begin position="194"/>
        <end position="204"/>
    </location>
</feature>
<accession>A0A0F6W1Q3</accession>
<reference evidence="2 3" key="1">
    <citation type="submission" date="2015-03" db="EMBL/GenBank/DDBJ databases">
        <title>Genome assembly of Sandaracinus amylolyticus DSM 53668.</title>
        <authorList>
            <person name="Sharma G."/>
            <person name="Subramanian S."/>
        </authorList>
    </citation>
    <scope>NUCLEOTIDE SEQUENCE [LARGE SCALE GENOMIC DNA]</scope>
    <source>
        <strain evidence="2 3">DSM 53668</strain>
    </source>
</reference>
<gene>
    <name evidence="2" type="ORF">DB32_002405</name>
</gene>
<proteinExistence type="predicted"/>
<evidence type="ECO:0000256" key="1">
    <source>
        <dbReference type="SAM" id="MobiDB-lite"/>
    </source>
</evidence>
<dbReference type="AlphaFoldDB" id="A0A0F6W1Q3"/>
<evidence type="ECO:0000313" key="2">
    <source>
        <dbReference type="EMBL" id="AKF05256.1"/>
    </source>
</evidence>
<dbReference type="KEGG" id="samy:DB32_002405"/>
<feature type="region of interest" description="Disordered" evidence="1">
    <location>
        <begin position="194"/>
        <end position="214"/>
    </location>
</feature>
<dbReference type="EMBL" id="CP011125">
    <property type="protein sequence ID" value="AKF05256.1"/>
    <property type="molecule type" value="Genomic_DNA"/>
</dbReference>
<feature type="compositionally biased region" description="Acidic residues" evidence="1">
    <location>
        <begin position="205"/>
        <end position="214"/>
    </location>
</feature>
<organism evidence="2 3">
    <name type="scientific">Sandaracinus amylolyticus</name>
    <dbReference type="NCBI Taxonomy" id="927083"/>
    <lineage>
        <taxon>Bacteria</taxon>
        <taxon>Pseudomonadati</taxon>
        <taxon>Myxococcota</taxon>
        <taxon>Polyangia</taxon>
        <taxon>Polyangiales</taxon>
        <taxon>Sandaracinaceae</taxon>
        <taxon>Sandaracinus</taxon>
    </lineage>
</organism>
<name>A0A0F6W1Q3_9BACT</name>
<protein>
    <submittedName>
        <fullName evidence="2">Uncharacterized protein</fullName>
    </submittedName>
</protein>
<evidence type="ECO:0000313" key="3">
    <source>
        <dbReference type="Proteomes" id="UP000034883"/>
    </source>
</evidence>
<sequence>MTLSAFAQAALRRYATLFDATPDVRARLESLAVSLADATTTLTTQRAAYEAAALAMIGPRVEVKLVDLHADTVVRSVKRAADEAGVGTLVFPAGMQPIVKPVGATEVAALRTLEGRIASASEWADREAQRARIAAVRAEYDAALLRRRDAGAAAADARALRDDAKESFLDAYAAVAAAIKELFPRDRPRQDVFFDEARAARGEAADDDDPAPAT</sequence>
<dbReference type="Proteomes" id="UP000034883">
    <property type="component" value="Chromosome"/>
</dbReference>
<keyword evidence="3" id="KW-1185">Reference proteome</keyword>